<dbReference type="Proteomes" id="UP001367030">
    <property type="component" value="Unassembled WGS sequence"/>
</dbReference>
<keyword evidence="3" id="KW-1185">Reference proteome</keyword>
<organism evidence="2 3">
    <name type="scientific">Variovorax robiniae</name>
    <dbReference type="NCBI Taxonomy" id="1836199"/>
    <lineage>
        <taxon>Bacteria</taxon>
        <taxon>Pseudomonadati</taxon>
        <taxon>Pseudomonadota</taxon>
        <taxon>Betaproteobacteria</taxon>
        <taxon>Burkholderiales</taxon>
        <taxon>Comamonadaceae</taxon>
        <taxon>Variovorax</taxon>
    </lineage>
</organism>
<dbReference type="EMBL" id="JBBKZS010000022">
    <property type="protein sequence ID" value="MEJ8859040.1"/>
    <property type="molecule type" value="Genomic_DNA"/>
</dbReference>
<accession>A0ABU8XIW0</accession>
<evidence type="ECO:0000256" key="1">
    <source>
        <dbReference type="SAM" id="SignalP"/>
    </source>
</evidence>
<feature type="chain" id="PRO_5046789035" evidence="1">
    <location>
        <begin position="25"/>
        <end position="172"/>
    </location>
</feature>
<protein>
    <submittedName>
        <fullName evidence="2">Uncharacterized protein</fullName>
    </submittedName>
</protein>
<reference evidence="2 3" key="1">
    <citation type="submission" date="2024-03" db="EMBL/GenBank/DDBJ databases">
        <title>Novel species of the genus Variovorax.</title>
        <authorList>
            <person name="Liu Q."/>
            <person name="Xin Y.-H."/>
        </authorList>
    </citation>
    <scope>NUCLEOTIDE SEQUENCE [LARGE SCALE GENOMIC DNA]</scope>
    <source>
        <strain evidence="2 3">KACC 18901</strain>
    </source>
</reference>
<keyword evidence="1" id="KW-0732">Signal</keyword>
<name>A0ABU8XIW0_9BURK</name>
<proteinExistence type="predicted"/>
<evidence type="ECO:0000313" key="2">
    <source>
        <dbReference type="EMBL" id="MEJ8859040.1"/>
    </source>
</evidence>
<evidence type="ECO:0000313" key="3">
    <source>
        <dbReference type="Proteomes" id="UP001367030"/>
    </source>
</evidence>
<comment type="caution">
    <text evidence="2">The sequence shown here is derived from an EMBL/GenBank/DDBJ whole genome shotgun (WGS) entry which is preliminary data.</text>
</comment>
<dbReference type="RefSeq" id="WP_340339082.1">
    <property type="nucleotide sequence ID" value="NZ_JBBKZS010000022.1"/>
</dbReference>
<gene>
    <name evidence="2" type="ORF">WKW79_31025</name>
</gene>
<sequence>MKSCSWPGTALLVLALMAPGITLADLPAKAGSDAAVKRKLTRAATKKNGSGVDVQYSVDAPVKVGQAATVVIQFEDITDPAGGSVRFTADAGLTLVGADEARLPAGQTTTLTVRATPASEGIAYINVFTTQNGMTSATSIPVTTGEAAPKLRSAGELQKLPSGDAVISMPSR</sequence>
<feature type="signal peptide" evidence="1">
    <location>
        <begin position="1"/>
        <end position="24"/>
    </location>
</feature>